<gene>
    <name evidence="4" type="ORF">KPH14_012388</name>
</gene>
<dbReference type="InterPro" id="IPR055414">
    <property type="entry name" value="LRR_R13L4/SHOC2-like"/>
</dbReference>
<keyword evidence="5" id="KW-1185">Reference proteome</keyword>
<protein>
    <recommendedName>
        <fullName evidence="3">B3/B4 tRNA-binding domain-containing protein</fullName>
    </recommendedName>
</protein>
<evidence type="ECO:0000256" key="1">
    <source>
        <dbReference type="ARBA" id="ARBA00022614"/>
    </source>
</evidence>
<dbReference type="Gene3D" id="3.50.40.10">
    <property type="entry name" value="Phenylalanyl-trna Synthetase, Chain B, domain 3"/>
    <property type="match status" value="1"/>
</dbReference>
<dbReference type="InterPro" id="IPR003591">
    <property type="entry name" value="Leu-rich_rpt_typical-subtyp"/>
</dbReference>
<dbReference type="Pfam" id="PF13855">
    <property type="entry name" value="LRR_8"/>
    <property type="match status" value="1"/>
</dbReference>
<dbReference type="GO" id="GO:0004826">
    <property type="term" value="F:phenylalanine-tRNA ligase activity"/>
    <property type="evidence" value="ECO:0007669"/>
    <property type="project" value="InterPro"/>
</dbReference>
<dbReference type="GO" id="GO:0003723">
    <property type="term" value="F:RNA binding"/>
    <property type="evidence" value="ECO:0007669"/>
    <property type="project" value="InterPro"/>
</dbReference>
<evidence type="ECO:0000313" key="4">
    <source>
        <dbReference type="EMBL" id="KAK2580110.1"/>
    </source>
</evidence>
<dbReference type="AlphaFoldDB" id="A0AAD9RI28"/>
<dbReference type="PROSITE" id="PS51450">
    <property type="entry name" value="LRR"/>
    <property type="match status" value="1"/>
</dbReference>
<evidence type="ECO:0000259" key="3">
    <source>
        <dbReference type="SMART" id="SM00873"/>
    </source>
</evidence>
<dbReference type="InterPro" id="IPR001611">
    <property type="entry name" value="Leu-rich_rpt"/>
</dbReference>
<dbReference type="InterPro" id="IPR005146">
    <property type="entry name" value="B3/B4_tRNA-bd"/>
</dbReference>
<dbReference type="PANTHER" id="PTHR10947">
    <property type="entry name" value="PHENYLALANYL-TRNA SYNTHETASE BETA CHAIN AND LEUCINE-RICH REPEAT-CONTAINING PROTEIN 47"/>
    <property type="match status" value="1"/>
</dbReference>
<dbReference type="GO" id="GO:0006432">
    <property type="term" value="P:phenylalanyl-tRNA aminoacylation"/>
    <property type="evidence" value="ECO:0007669"/>
    <property type="project" value="InterPro"/>
</dbReference>
<dbReference type="EMBL" id="JAIFRP010000062">
    <property type="protein sequence ID" value="KAK2580110.1"/>
    <property type="molecule type" value="Genomic_DNA"/>
</dbReference>
<dbReference type="Gene3D" id="3.80.10.10">
    <property type="entry name" value="Ribonuclease Inhibitor"/>
    <property type="match status" value="2"/>
</dbReference>
<reference evidence="4" key="1">
    <citation type="submission" date="2021-08" db="EMBL/GenBank/DDBJ databases">
        <authorList>
            <person name="Misof B."/>
            <person name="Oliver O."/>
            <person name="Podsiadlowski L."/>
            <person name="Donath A."/>
            <person name="Peters R."/>
            <person name="Mayer C."/>
            <person name="Rust J."/>
            <person name="Gunkel S."/>
            <person name="Lesny P."/>
            <person name="Martin S."/>
            <person name="Oeyen J.P."/>
            <person name="Petersen M."/>
            <person name="Panagiotis P."/>
            <person name="Wilbrandt J."/>
            <person name="Tanja T."/>
        </authorList>
    </citation>
    <scope>NUCLEOTIDE SEQUENCE</scope>
    <source>
        <strain evidence="4">GBR_01_08_01A</strain>
        <tissue evidence="4">Thorax + abdomen</tissue>
    </source>
</reference>
<dbReference type="SUPFAM" id="SSF52058">
    <property type="entry name" value="L domain-like"/>
    <property type="match status" value="1"/>
</dbReference>
<proteinExistence type="predicted"/>
<dbReference type="InterPro" id="IPR020825">
    <property type="entry name" value="Phe-tRNA_synthase-like_B3/B4"/>
</dbReference>
<organism evidence="4 5">
    <name type="scientific">Odynerus spinipes</name>
    <dbReference type="NCBI Taxonomy" id="1348599"/>
    <lineage>
        <taxon>Eukaryota</taxon>
        <taxon>Metazoa</taxon>
        <taxon>Ecdysozoa</taxon>
        <taxon>Arthropoda</taxon>
        <taxon>Hexapoda</taxon>
        <taxon>Insecta</taxon>
        <taxon>Pterygota</taxon>
        <taxon>Neoptera</taxon>
        <taxon>Endopterygota</taxon>
        <taxon>Hymenoptera</taxon>
        <taxon>Apocrita</taxon>
        <taxon>Aculeata</taxon>
        <taxon>Vespoidea</taxon>
        <taxon>Vespidae</taxon>
        <taxon>Eumeninae</taxon>
        <taxon>Odynerus</taxon>
    </lineage>
</organism>
<keyword evidence="1" id="KW-0433">Leucine-rich repeat</keyword>
<dbReference type="InterPro" id="IPR045060">
    <property type="entry name" value="Phe-tRNA-ligase_IIc_bsu"/>
</dbReference>
<dbReference type="InterPro" id="IPR032675">
    <property type="entry name" value="LRR_dom_sf"/>
</dbReference>
<dbReference type="PANTHER" id="PTHR10947:SF3">
    <property type="entry name" value="LEUCINE-RICH REPEAT-CONTAINING PROTEIN 47"/>
    <property type="match status" value="1"/>
</dbReference>
<feature type="domain" description="B3/B4 tRNA-binding" evidence="3">
    <location>
        <begin position="303"/>
        <end position="480"/>
    </location>
</feature>
<comment type="caution">
    <text evidence="4">The sequence shown here is derived from an EMBL/GenBank/DDBJ whole genome shotgun (WGS) entry which is preliminary data.</text>
</comment>
<sequence>MAFQESWTVIKQAADENKHELVLSGQAISQLIAEKGLDKTLFNLQNLNYLNITHTCLQEIPEEIEKLQNLTTLVLHSNEINKLPTSVENMTKLKVFDCSQNKLTSVPNAVGNLPQLNSINLGSNLLQTIPSQVANLKLTILDLSNNQLQEFPDACYTELIHLSEIYVNRNKIKEIPGEISNLQSLKILNIADNLLSAVPGEIADCHKLKELNLKNNVLADKRLSKLVDQCRTKQVLEYVKQHCPRKNPTAGILNKSKKGKKGQKLLESENTAALIDVLTHKLKVLKTTDSTLSIKTTQHVKSIRPYIAACIVKNLMFTEDTFKKFIQLQTKLHDGICQKRNAATIATHDVNLIVPGDLTYTAVPPSELEIKPLMRNKTYTGTELFQQLQTEADNLRKEKKRNVYSGIHKYLYLLEGKALFPCLLDSKEQVISFPPITNSDVTKMCLTTETMLIEVTSVTSYQICRNVLDEFLKELVTSGIGCPSSDNENHPYHNLVVEQVKVVDMDGNMKLLYPSRTDLNFQEDNNIVILRD</sequence>
<dbReference type="Proteomes" id="UP001258017">
    <property type="component" value="Unassembled WGS sequence"/>
</dbReference>
<evidence type="ECO:0000256" key="2">
    <source>
        <dbReference type="ARBA" id="ARBA00022737"/>
    </source>
</evidence>
<dbReference type="SMART" id="SM00873">
    <property type="entry name" value="B3_4"/>
    <property type="match status" value="1"/>
</dbReference>
<accession>A0AAD9RI28</accession>
<dbReference type="Pfam" id="PF00560">
    <property type="entry name" value="LRR_1"/>
    <property type="match status" value="1"/>
</dbReference>
<keyword evidence="2" id="KW-0677">Repeat</keyword>
<dbReference type="SMART" id="SM00369">
    <property type="entry name" value="LRR_TYP"/>
    <property type="match status" value="7"/>
</dbReference>
<reference evidence="4" key="2">
    <citation type="journal article" date="2023" name="Commun. Biol.">
        <title>Intrasexual cuticular hydrocarbon dimorphism in a wasp sheds light on hydrocarbon biosynthesis genes in Hymenoptera.</title>
        <authorList>
            <person name="Moris V.C."/>
            <person name="Podsiadlowski L."/>
            <person name="Martin S."/>
            <person name="Oeyen J.P."/>
            <person name="Donath A."/>
            <person name="Petersen M."/>
            <person name="Wilbrandt J."/>
            <person name="Misof B."/>
            <person name="Liedtke D."/>
            <person name="Thamm M."/>
            <person name="Scheiner R."/>
            <person name="Schmitt T."/>
            <person name="Niehuis O."/>
        </authorList>
    </citation>
    <scope>NUCLEOTIDE SEQUENCE</scope>
    <source>
        <strain evidence="4">GBR_01_08_01A</strain>
    </source>
</reference>
<dbReference type="Pfam" id="PF23598">
    <property type="entry name" value="LRR_14"/>
    <property type="match status" value="1"/>
</dbReference>
<name>A0AAD9RI28_9HYME</name>
<evidence type="ECO:0000313" key="5">
    <source>
        <dbReference type="Proteomes" id="UP001258017"/>
    </source>
</evidence>